<organism evidence="4 5">
    <name type="scientific">Colwellia maritima</name>
    <dbReference type="NCBI Taxonomy" id="2912588"/>
    <lineage>
        <taxon>Bacteria</taxon>
        <taxon>Pseudomonadati</taxon>
        <taxon>Pseudomonadota</taxon>
        <taxon>Gammaproteobacteria</taxon>
        <taxon>Alteromonadales</taxon>
        <taxon>Colwelliaceae</taxon>
        <taxon>Colwellia</taxon>
    </lineage>
</organism>
<dbReference type="PANTHER" id="PTHR33755">
    <property type="entry name" value="TOXIN PARE1-RELATED"/>
    <property type="match status" value="1"/>
</dbReference>
<evidence type="ECO:0000313" key="5">
    <source>
        <dbReference type="Proteomes" id="UP001139646"/>
    </source>
</evidence>
<reference evidence="4" key="1">
    <citation type="submission" date="2022-01" db="EMBL/GenBank/DDBJ databases">
        <title>Colwellia maritima, isolated from seawater.</title>
        <authorList>
            <person name="Kristyanto S."/>
            <person name="Jung J."/>
            <person name="Jeon C.O."/>
        </authorList>
    </citation>
    <scope>NUCLEOTIDE SEQUENCE</scope>
    <source>
        <strain evidence="4">MSW7</strain>
    </source>
</reference>
<dbReference type="RefSeq" id="WP_242289108.1">
    <property type="nucleotide sequence ID" value="NZ_JAKKSL010000007.1"/>
</dbReference>
<dbReference type="InterPro" id="IPR007712">
    <property type="entry name" value="RelE/ParE_toxin"/>
</dbReference>
<keyword evidence="5" id="KW-1185">Reference proteome</keyword>
<dbReference type="Proteomes" id="UP001139646">
    <property type="component" value="Unassembled WGS sequence"/>
</dbReference>
<dbReference type="PANTHER" id="PTHR33755:SF9">
    <property type="entry name" value="TOXIN PARE1"/>
    <property type="match status" value="1"/>
</dbReference>
<evidence type="ECO:0000256" key="2">
    <source>
        <dbReference type="ARBA" id="ARBA00022649"/>
    </source>
</evidence>
<sequence>MTAYRFTPDAQTDLIEIRRYTLKQWGIDQSKKYLLELRQTLRVLSETPTMGKQRHEVGVDVFSFPHASHVIYYLVNKQQLVVFAVLHKSMLPLLHLDNRDTI</sequence>
<dbReference type="InterPro" id="IPR035093">
    <property type="entry name" value="RelE/ParE_toxin_dom_sf"/>
</dbReference>
<dbReference type="InterPro" id="IPR028344">
    <property type="entry name" value="ParE1/4"/>
</dbReference>
<evidence type="ECO:0000313" key="4">
    <source>
        <dbReference type="EMBL" id="MCI2286007.1"/>
    </source>
</evidence>
<comment type="similarity">
    <text evidence="1 3">Belongs to the RelE toxin family.</text>
</comment>
<protein>
    <recommendedName>
        <fullName evidence="3">Toxin</fullName>
    </recommendedName>
</protein>
<gene>
    <name evidence="4" type="ORF">L3081_24585</name>
</gene>
<evidence type="ECO:0000256" key="3">
    <source>
        <dbReference type="PIRNR" id="PIRNR029218"/>
    </source>
</evidence>
<proteinExistence type="inferred from homology"/>
<dbReference type="Gene3D" id="3.30.2310.20">
    <property type="entry name" value="RelE-like"/>
    <property type="match status" value="1"/>
</dbReference>
<dbReference type="PIRSF" id="PIRSF029218">
    <property type="entry name" value="ParE"/>
    <property type="match status" value="1"/>
</dbReference>
<comment type="caution">
    <text evidence="4">The sequence shown here is derived from an EMBL/GenBank/DDBJ whole genome shotgun (WGS) entry which is preliminary data.</text>
</comment>
<keyword evidence="2" id="KW-1277">Toxin-antitoxin system</keyword>
<accession>A0ABS9XAE2</accession>
<dbReference type="EMBL" id="JAKKSL010000007">
    <property type="protein sequence ID" value="MCI2286007.1"/>
    <property type="molecule type" value="Genomic_DNA"/>
</dbReference>
<dbReference type="InterPro" id="IPR051803">
    <property type="entry name" value="TA_system_RelE-like_toxin"/>
</dbReference>
<dbReference type="Pfam" id="PF05016">
    <property type="entry name" value="ParE_toxin"/>
    <property type="match status" value="1"/>
</dbReference>
<name>A0ABS9XAE2_9GAMM</name>
<evidence type="ECO:0000256" key="1">
    <source>
        <dbReference type="ARBA" id="ARBA00006226"/>
    </source>
</evidence>